<evidence type="ECO:0000313" key="3">
    <source>
        <dbReference type="Proteomes" id="UP000799324"/>
    </source>
</evidence>
<organism evidence="2 3">
    <name type="scientific">Lophiostoma macrostomum CBS 122681</name>
    <dbReference type="NCBI Taxonomy" id="1314788"/>
    <lineage>
        <taxon>Eukaryota</taxon>
        <taxon>Fungi</taxon>
        <taxon>Dikarya</taxon>
        <taxon>Ascomycota</taxon>
        <taxon>Pezizomycotina</taxon>
        <taxon>Dothideomycetes</taxon>
        <taxon>Pleosporomycetidae</taxon>
        <taxon>Pleosporales</taxon>
        <taxon>Lophiostomataceae</taxon>
        <taxon>Lophiostoma</taxon>
    </lineage>
</organism>
<keyword evidence="1" id="KW-0812">Transmembrane</keyword>
<dbReference type="Proteomes" id="UP000799324">
    <property type="component" value="Unassembled WGS sequence"/>
</dbReference>
<gene>
    <name evidence="2" type="ORF">K491DRAFT_696755</name>
</gene>
<dbReference type="AlphaFoldDB" id="A0A6A6STX7"/>
<protein>
    <submittedName>
        <fullName evidence="2">Uncharacterized protein</fullName>
    </submittedName>
</protein>
<proteinExistence type="predicted"/>
<keyword evidence="1" id="KW-1133">Transmembrane helix</keyword>
<evidence type="ECO:0000256" key="1">
    <source>
        <dbReference type="SAM" id="Phobius"/>
    </source>
</evidence>
<keyword evidence="3" id="KW-1185">Reference proteome</keyword>
<sequence>MEHGNERVGTKKIRSSRRWSARLRVAVIPSSRISRYTGAAVMFSIIIPHATVFASPAPIYLADSLDSWGV</sequence>
<evidence type="ECO:0000313" key="2">
    <source>
        <dbReference type="EMBL" id="KAF2651040.1"/>
    </source>
</evidence>
<dbReference type="EMBL" id="MU004436">
    <property type="protein sequence ID" value="KAF2651040.1"/>
    <property type="molecule type" value="Genomic_DNA"/>
</dbReference>
<name>A0A6A6STX7_9PLEO</name>
<keyword evidence="1" id="KW-0472">Membrane</keyword>
<accession>A0A6A6STX7</accession>
<reference evidence="2" key="1">
    <citation type="journal article" date="2020" name="Stud. Mycol.">
        <title>101 Dothideomycetes genomes: a test case for predicting lifestyles and emergence of pathogens.</title>
        <authorList>
            <person name="Haridas S."/>
            <person name="Albert R."/>
            <person name="Binder M."/>
            <person name="Bloem J."/>
            <person name="Labutti K."/>
            <person name="Salamov A."/>
            <person name="Andreopoulos B."/>
            <person name="Baker S."/>
            <person name="Barry K."/>
            <person name="Bills G."/>
            <person name="Bluhm B."/>
            <person name="Cannon C."/>
            <person name="Castanera R."/>
            <person name="Culley D."/>
            <person name="Daum C."/>
            <person name="Ezra D."/>
            <person name="Gonzalez J."/>
            <person name="Henrissat B."/>
            <person name="Kuo A."/>
            <person name="Liang C."/>
            <person name="Lipzen A."/>
            <person name="Lutzoni F."/>
            <person name="Magnuson J."/>
            <person name="Mondo S."/>
            <person name="Nolan M."/>
            <person name="Ohm R."/>
            <person name="Pangilinan J."/>
            <person name="Park H.-J."/>
            <person name="Ramirez L."/>
            <person name="Alfaro M."/>
            <person name="Sun H."/>
            <person name="Tritt A."/>
            <person name="Yoshinaga Y."/>
            <person name="Zwiers L.-H."/>
            <person name="Turgeon B."/>
            <person name="Goodwin S."/>
            <person name="Spatafora J."/>
            <person name="Crous P."/>
            <person name="Grigoriev I."/>
        </authorList>
    </citation>
    <scope>NUCLEOTIDE SEQUENCE</scope>
    <source>
        <strain evidence="2">CBS 122681</strain>
    </source>
</reference>
<feature type="transmembrane region" description="Helical" evidence="1">
    <location>
        <begin position="39"/>
        <end position="61"/>
    </location>
</feature>